<protein>
    <recommendedName>
        <fullName evidence="8">Grh/CP2 DB domain-containing protein</fullName>
    </recommendedName>
</protein>
<keyword evidence="2" id="KW-0805">Transcription regulation</keyword>
<dbReference type="InterPro" id="IPR007604">
    <property type="entry name" value="CP2"/>
</dbReference>
<dbReference type="PANTHER" id="PTHR11037">
    <property type="entry name" value="TRANSCRIPTION FACTOR CP2"/>
    <property type="match status" value="1"/>
</dbReference>
<proteinExistence type="predicted"/>
<feature type="non-terminal residue" evidence="9">
    <location>
        <position position="194"/>
    </location>
</feature>
<dbReference type="EMBL" id="CABDUW010015129">
    <property type="protein sequence ID" value="VTJ92218.1"/>
    <property type="molecule type" value="Genomic_DNA"/>
</dbReference>
<evidence type="ECO:0000259" key="8">
    <source>
        <dbReference type="PROSITE" id="PS51968"/>
    </source>
</evidence>
<dbReference type="Pfam" id="PF25416">
    <property type="entry name" value="GRHL1_C"/>
    <property type="match status" value="1"/>
</dbReference>
<evidence type="ECO:0000256" key="6">
    <source>
        <dbReference type="PROSITE-ProRule" id="PRU01313"/>
    </source>
</evidence>
<dbReference type="AlphaFoldDB" id="A0A5E4DDH3"/>
<evidence type="ECO:0000313" key="10">
    <source>
        <dbReference type="Proteomes" id="UP000335636"/>
    </source>
</evidence>
<keyword evidence="5 6" id="KW-0539">Nucleus</keyword>
<dbReference type="InterPro" id="IPR040167">
    <property type="entry name" value="TF_CP2-like"/>
</dbReference>
<feature type="domain" description="Grh/CP2 DB" evidence="8">
    <location>
        <begin position="1"/>
        <end position="52"/>
    </location>
</feature>
<feature type="region of interest" description="Disordered" evidence="7">
    <location>
        <begin position="138"/>
        <end position="161"/>
    </location>
</feature>
<feature type="compositionally biased region" description="Low complexity" evidence="7">
    <location>
        <begin position="149"/>
        <end position="159"/>
    </location>
</feature>
<evidence type="ECO:0000256" key="7">
    <source>
        <dbReference type="SAM" id="MobiDB-lite"/>
    </source>
</evidence>
<dbReference type="Proteomes" id="UP000335636">
    <property type="component" value="Unassembled WGS sequence"/>
</dbReference>
<dbReference type="PANTHER" id="PTHR11037:SF6">
    <property type="entry name" value="GRAINYHEAD-LIKE PROTEIN 3 HOMOLOG"/>
    <property type="match status" value="1"/>
</dbReference>
<dbReference type="PROSITE" id="PS51968">
    <property type="entry name" value="GRH_CP2_DB"/>
    <property type="match status" value="1"/>
</dbReference>
<comment type="subcellular location">
    <subcellularLocation>
        <location evidence="1 6">Nucleus</location>
    </subcellularLocation>
</comment>
<evidence type="ECO:0000256" key="1">
    <source>
        <dbReference type="ARBA" id="ARBA00004123"/>
    </source>
</evidence>
<accession>A0A5E4DDH3</accession>
<dbReference type="GO" id="GO:0005634">
    <property type="term" value="C:nucleus"/>
    <property type="evidence" value="ECO:0007669"/>
    <property type="project" value="UniProtKB-SubCell"/>
</dbReference>
<comment type="caution">
    <text evidence="9">The sequence shown here is derived from an EMBL/GenBank/DDBJ whole genome shotgun (WGS) entry which is preliminary data.</text>
</comment>
<keyword evidence="10" id="KW-1185">Reference proteome</keyword>
<dbReference type="GO" id="GO:0000978">
    <property type="term" value="F:RNA polymerase II cis-regulatory region sequence-specific DNA binding"/>
    <property type="evidence" value="ECO:0007669"/>
    <property type="project" value="TreeGrafter"/>
</dbReference>
<evidence type="ECO:0000256" key="3">
    <source>
        <dbReference type="ARBA" id="ARBA00023125"/>
    </source>
</evidence>
<dbReference type="InterPro" id="IPR057520">
    <property type="entry name" value="GRHL1/CP2_C"/>
</dbReference>
<organism evidence="9 10">
    <name type="scientific">Marmota monax</name>
    <name type="common">Woodchuck</name>
    <dbReference type="NCBI Taxonomy" id="9995"/>
    <lineage>
        <taxon>Eukaryota</taxon>
        <taxon>Metazoa</taxon>
        <taxon>Chordata</taxon>
        <taxon>Craniata</taxon>
        <taxon>Vertebrata</taxon>
        <taxon>Euteleostomi</taxon>
        <taxon>Mammalia</taxon>
        <taxon>Eutheria</taxon>
        <taxon>Euarchontoglires</taxon>
        <taxon>Glires</taxon>
        <taxon>Rodentia</taxon>
        <taxon>Sciuromorpha</taxon>
        <taxon>Sciuridae</taxon>
        <taxon>Xerinae</taxon>
        <taxon>Marmotini</taxon>
        <taxon>Marmota</taxon>
    </lineage>
</organism>
<keyword evidence="3 6" id="KW-0238">DNA-binding</keyword>
<evidence type="ECO:0000256" key="5">
    <source>
        <dbReference type="ARBA" id="ARBA00023242"/>
    </source>
</evidence>
<keyword evidence="4" id="KW-0804">Transcription</keyword>
<evidence type="ECO:0000256" key="2">
    <source>
        <dbReference type="ARBA" id="ARBA00023015"/>
    </source>
</evidence>
<dbReference type="GO" id="GO:0001228">
    <property type="term" value="F:DNA-binding transcription activator activity, RNA polymerase II-specific"/>
    <property type="evidence" value="ECO:0007669"/>
    <property type="project" value="TreeGrafter"/>
</dbReference>
<evidence type="ECO:0000256" key="4">
    <source>
        <dbReference type="ARBA" id="ARBA00023163"/>
    </source>
</evidence>
<sequence length="194" mass="21179">MRDDERKQFRRKVKCPDSSSGIKGCLLSGFRGNETTYLRPEADLETPPVLFIPNVHFSSLQRSAGAVTSAGHGSSNRLPLKRTCSPFAEEFEPLPSKQAKEDDLQRVLLYVRRETEEVFDALMLKTPDLQGLRNAVRRWGSAPGPEPGGPQAQPVPGGPLRAGSLWEGMAENLGFLVAYRPTRRGACGPCCGGV</sequence>
<gene>
    <name evidence="9" type="ORF">MONAX_5E009783</name>
</gene>
<name>A0A5E4DDH3_MARMO</name>
<evidence type="ECO:0000313" key="9">
    <source>
        <dbReference type="EMBL" id="VTJ92218.1"/>
    </source>
</evidence>
<reference evidence="9" key="1">
    <citation type="submission" date="2019-04" db="EMBL/GenBank/DDBJ databases">
        <authorList>
            <person name="Alioto T."/>
            <person name="Alioto T."/>
        </authorList>
    </citation>
    <scope>NUCLEOTIDE SEQUENCE [LARGE SCALE GENOMIC DNA]</scope>
</reference>